<evidence type="ECO:0000313" key="4">
    <source>
        <dbReference type="Proteomes" id="UP000248330"/>
    </source>
</evidence>
<dbReference type="AlphaFoldDB" id="A0A318EDY0"/>
<accession>A0A318EDY0</accession>
<evidence type="ECO:0000259" key="1">
    <source>
        <dbReference type="Pfam" id="PF13681"/>
    </source>
</evidence>
<evidence type="ECO:0000259" key="2">
    <source>
        <dbReference type="Pfam" id="PF14341"/>
    </source>
</evidence>
<name>A0A318EDY0_9GAMM</name>
<comment type="caution">
    <text evidence="3">The sequence shown here is derived from an EMBL/GenBank/DDBJ whole genome shotgun (WGS) entry which is preliminary data.</text>
</comment>
<proteinExistence type="predicted"/>
<dbReference type="Pfam" id="PF14341">
    <property type="entry name" value="PilX_N"/>
    <property type="match status" value="1"/>
</dbReference>
<feature type="domain" description="PilX/PilW C-terminal" evidence="1">
    <location>
        <begin position="68"/>
        <end position="174"/>
    </location>
</feature>
<keyword evidence="4" id="KW-1185">Reference proteome</keyword>
<evidence type="ECO:0000313" key="3">
    <source>
        <dbReference type="EMBL" id="PXV68423.1"/>
    </source>
</evidence>
<dbReference type="EMBL" id="QICN01000004">
    <property type="protein sequence ID" value="PXV68423.1"/>
    <property type="molecule type" value="Genomic_DNA"/>
</dbReference>
<feature type="domain" description="Type 4 fimbrial biogenesis protein PilX N-terminal" evidence="2">
    <location>
        <begin position="1"/>
        <end position="49"/>
    </location>
</feature>
<sequence>MALAVSLILLLVVTLIGLAAARGTTAQQRMSANFYDREIAFQNAEAGLREAANILPVIGTTARDCWSGTLVDGCPINPFAATTTNLQPTDIRTVAGSAYAKHANAAGAPQFVVEDMGEFPDPDTDTGFDQTANSFQYNAQGTTIQSRYYRITARSGDPATTVDRSTVTLQAYYKR</sequence>
<dbReference type="OrthoDB" id="5801860at2"/>
<reference evidence="3 4" key="1">
    <citation type="submission" date="2018-04" db="EMBL/GenBank/DDBJ databases">
        <title>Genomic Encyclopedia of Type Strains, Phase IV (KMG-IV): sequencing the most valuable type-strain genomes for metagenomic binning, comparative biology and taxonomic classification.</title>
        <authorList>
            <person name="Goeker M."/>
        </authorList>
    </citation>
    <scope>NUCLEOTIDE SEQUENCE [LARGE SCALE GENOMIC DNA]</scope>
    <source>
        <strain evidence="3 4">DSM 104150</strain>
    </source>
</reference>
<dbReference type="InterPro" id="IPR025746">
    <property type="entry name" value="PilX_N_dom"/>
</dbReference>
<gene>
    <name evidence="3" type="ORF">C8D93_104119</name>
</gene>
<dbReference type="Pfam" id="PF13681">
    <property type="entry name" value="PilX"/>
    <property type="match status" value="1"/>
</dbReference>
<dbReference type="InterPro" id="IPR025205">
    <property type="entry name" value="PilX/PilW_C"/>
</dbReference>
<protein>
    <submittedName>
        <fullName evidence="3">Type IV pilus assembly protein PilX</fullName>
    </submittedName>
</protein>
<dbReference type="Proteomes" id="UP000248330">
    <property type="component" value="Unassembled WGS sequence"/>
</dbReference>
<organism evidence="3 4">
    <name type="scientific">Sinimarinibacterium flocculans</name>
    <dbReference type="NCBI Taxonomy" id="985250"/>
    <lineage>
        <taxon>Bacteria</taxon>
        <taxon>Pseudomonadati</taxon>
        <taxon>Pseudomonadota</taxon>
        <taxon>Gammaproteobacteria</taxon>
        <taxon>Nevskiales</taxon>
        <taxon>Nevskiaceae</taxon>
        <taxon>Sinimarinibacterium</taxon>
    </lineage>
</organism>